<feature type="domain" description="C2H2-type" evidence="8">
    <location>
        <begin position="300"/>
        <end position="323"/>
    </location>
</feature>
<evidence type="ECO:0000256" key="7">
    <source>
        <dbReference type="SAM" id="MobiDB-lite"/>
    </source>
</evidence>
<dbReference type="Gene3D" id="3.40.1800.20">
    <property type="match status" value="1"/>
</dbReference>
<dbReference type="SMART" id="SM00868">
    <property type="entry name" value="zf-AD"/>
    <property type="match status" value="1"/>
</dbReference>
<feature type="domain" description="C2H2-type" evidence="8">
    <location>
        <begin position="673"/>
        <end position="699"/>
    </location>
</feature>
<keyword evidence="2" id="KW-0677">Repeat</keyword>
<reference evidence="10" key="1">
    <citation type="submission" date="2021-05" db="EMBL/GenBank/DDBJ databases">
        <authorList>
            <person name="Alioto T."/>
            <person name="Alioto T."/>
            <person name="Gomez Garrido J."/>
        </authorList>
    </citation>
    <scope>NUCLEOTIDE SEQUENCE</scope>
</reference>
<evidence type="ECO:0000256" key="4">
    <source>
        <dbReference type="ARBA" id="ARBA00022833"/>
    </source>
</evidence>
<accession>A0A8D8Y2M8</accession>
<evidence type="ECO:0000259" key="8">
    <source>
        <dbReference type="PROSITE" id="PS50157"/>
    </source>
</evidence>
<feature type="domain" description="ZAD" evidence="9">
    <location>
        <begin position="15"/>
        <end position="90"/>
    </location>
</feature>
<feature type="domain" description="C2H2-type" evidence="8">
    <location>
        <begin position="590"/>
        <end position="617"/>
    </location>
</feature>
<feature type="compositionally biased region" description="Low complexity" evidence="7">
    <location>
        <begin position="193"/>
        <end position="202"/>
    </location>
</feature>
<feature type="domain" description="C2H2-type" evidence="8">
    <location>
        <begin position="645"/>
        <end position="672"/>
    </location>
</feature>
<name>A0A8D8Y2M8_9HEMI</name>
<organism evidence="10">
    <name type="scientific">Cacopsylla melanoneura</name>
    <dbReference type="NCBI Taxonomy" id="428564"/>
    <lineage>
        <taxon>Eukaryota</taxon>
        <taxon>Metazoa</taxon>
        <taxon>Ecdysozoa</taxon>
        <taxon>Arthropoda</taxon>
        <taxon>Hexapoda</taxon>
        <taxon>Insecta</taxon>
        <taxon>Pterygota</taxon>
        <taxon>Neoptera</taxon>
        <taxon>Paraneoptera</taxon>
        <taxon>Hemiptera</taxon>
        <taxon>Sternorrhyncha</taxon>
        <taxon>Psylloidea</taxon>
        <taxon>Psyllidae</taxon>
        <taxon>Psyllinae</taxon>
        <taxon>Cacopsylla</taxon>
    </lineage>
</organism>
<dbReference type="Pfam" id="PF13912">
    <property type="entry name" value="zf-C2H2_6"/>
    <property type="match status" value="1"/>
</dbReference>
<dbReference type="Gene3D" id="3.30.160.60">
    <property type="entry name" value="Classic Zinc Finger"/>
    <property type="match status" value="6"/>
</dbReference>
<keyword evidence="3 5" id="KW-0863">Zinc-finger</keyword>
<dbReference type="GO" id="GO:0008270">
    <property type="term" value="F:zinc ion binding"/>
    <property type="evidence" value="ECO:0007669"/>
    <property type="project" value="UniProtKB-UniRule"/>
</dbReference>
<evidence type="ECO:0000313" key="10">
    <source>
        <dbReference type="EMBL" id="CAG6718442.1"/>
    </source>
</evidence>
<evidence type="ECO:0000256" key="1">
    <source>
        <dbReference type="ARBA" id="ARBA00022723"/>
    </source>
</evidence>
<dbReference type="PROSITE" id="PS00028">
    <property type="entry name" value="ZINC_FINGER_C2H2_1"/>
    <property type="match status" value="10"/>
</dbReference>
<feature type="binding site" evidence="6">
    <location>
        <position position="20"/>
    </location>
    <ligand>
        <name>Zn(2+)</name>
        <dbReference type="ChEBI" id="CHEBI:29105"/>
    </ligand>
</feature>
<keyword evidence="4 6" id="KW-0862">Zinc</keyword>
<dbReference type="InterPro" id="IPR012934">
    <property type="entry name" value="Znf_AD"/>
</dbReference>
<evidence type="ECO:0000256" key="2">
    <source>
        <dbReference type="ARBA" id="ARBA00022737"/>
    </source>
</evidence>
<dbReference type="Pfam" id="PF00096">
    <property type="entry name" value="zf-C2H2"/>
    <property type="match status" value="4"/>
</dbReference>
<dbReference type="SUPFAM" id="SSF57667">
    <property type="entry name" value="beta-beta-alpha zinc fingers"/>
    <property type="match status" value="4"/>
</dbReference>
<dbReference type="PROSITE" id="PS50157">
    <property type="entry name" value="ZINC_FINGER_C2H2_2"/>
    <property type="match status" value="8"/>
</dbReference>
<dbReference type="Pfam" id="PF13894">
    <property type="entry name" value="zf-C2H2_4"/>
    <property type="match status" value="1"/>
</dbReference>
<feature type="region of interest" description="Disordered" evidence="7">
    <location>
        <begin position="143"/>
        <end position="204"/>
    </location>
</feature>
<sequence length="699" mass="79124">MADDPDWAPKQDMSLLCRVCANQHDYLIPIFEGEGLDHDMPTKMEKHLPIKVRENDKLPTQMCYQCASTIIAWSDLHTNCLEADKKLTRMLRINEKKSASAAGLDDDGGSDHYEDAYDAGGGGGDEDEDFEKEIKQLISDAGVELGSSSGSGTTKQKLNKPPSAKPAAARVSRKRKSEATTPVKRESKKSKSEAAAGSSSSGTVALLKPKEENVSGDDRLDIWSCCACVAKFSSLAYLHSHICKSHLLLKSLDDKPVPVLCSHCNQTSLSHCVQVESNEQYNHCIVARNTGACQDLSLMFICYYCDDTYSDKNSLTAHIKLIHGQLVYDTVEWYACTNCCNKLYARGQDILKHMRRVHLVDEVDASHYLVTNIRDVTFPCSQCGQIRVLARSCASHSHALAQGSTKVSSDCKEHARQINSCHQCRICHTKLEDCFALWMHNFALHEEDQYRCNLCFKFKRFHKGKSGIASHLKRFHKISIDSNKTRTSSLREQSSVIIDGVIHFQCMHCPEIYWSYIKLRDHILHAHTSTALHTCTQCDRVYPNKKKLENHVKRVHETQPEYQCPHCGKYFLERSNFKRHLTIHTGERKFVCELCGATFNQWASLYTHKFSHTSTKYNCSLCPKSFNTPKSLGVHFKSHFDKNVYVCDTCGKQFSSRVVWRGHIKIHSSARDFVCNICNAGFVVKKYLTQHYKTHKGKS</sequence>
<evidence type="ECO:0000256" key="5">
    <source>
        <dbReference type="PROSITE-ProRule" id="PRU00042"/>
    </source>
</evidence>
<keyword evidence="1 6" id="KW-0479">Metal-binding</keyword>
<dbReference type="SMART" id="SM00355">
    <property type="entry name" value="ZnF_C2H2"/>
    <property type="match status" value="12"/>
</dbReference>
<dbReference type="AlphaFoldDB" id="A0A8D8Y2M8"/>
<evidence type="ECO:0000259" key="9">
    <source>
        <dbReference type="PROSITE" id="PS51915"/>
    </source>
</evidence>
<feature type="domain" description="C2H2-type" evidence="8">
    <location>
        <begin position="562"/>
        <end position="589"/>
    </location>
</feature>
<feature type="binding site" evidence="6">
    <location>
        <position position="63"/>
    </location>
    <ligand>
        <name>Zn(2+)</name>
        <dbReference type="ChEBI" id="CHEBI:29105"/>
    </ligand>
</feature>
<feature type="binding site" evidence="6">
    <location>
        <position position="66"/>
    </location>
    <ligand>
        <name>Zn(2+)</name>
        <dbReference type="ChEBI" id="CHEBI:29105"/>
    </ligand>
</feature>
<feature type="binding site" evidence="6">
    <location>
        <position position="17"/>
    </location>
    <ligand>
        <name>Zn(2+)</name>
        <dbReference type="ChEBI" id="CHEBI:29105"/>
    </ligand>
</feature>
<dbReference type="GO" id="GO:0005634">
    <property type="term" value="C:nucleus"/>
    <property type="evidence" value="ECO:0007669"/>
    <property type="project" value="InterPro"/>
</dbReference>
<evidence type="ECO:0000256" key="3">
    <source>
        <dbReference type="ARBA" id="ARBA00022771"/>
    </source>
</evidence>
<feature type="region of interest" description="Disordered" evidence="7">
    <location>
        <begin position="98"/>
        <end position="128"/>
    </location>
</feature>
<dbReference type="InterPro" id="IPR013087">
    <property type="entry name" value="Znf_C2H2_type"/>
</dbReference>
<feature type="domain" description="C2H2-type" evidence="8">
    <location>
        <begin position="533"/>
        <end position="561"/>
    </location>
</feature>
<evidence type="ECO:0000256" key="6">
    <source>
        <dbReference type="PROSITE-ProRule" id="PRU01263"/>
    </source>
</evidence>
<dbReference type="EMBL" id="HBUF01357377">
    <property type="protein sequence ID" value="CAG6718442.1"/>
    <property type="molecule type" value="Transcribed_RNA"/>
</dbReference>
<dbReference type="PANTHER" id="PTHR24379:SF121">
    <property type="entry name" value="C2H2-TYPE DOMAIN-CONTAINING PROTEIN"/>
    <property type="match status" value="1"/>
</dbReference>
<dbReference type="InterPro" id="IPR036236">
    <property type="entry name" value="Znf_C2H2_sf"/>
</dbReference>
<proteinExistence type="predicted"/>
<dbReference type="PROSITE" id="PS51915">
    <property type="entry name" value="ZAD"/>
    <property type="match status" value="1"/>
</dbReference>
<dbReference type="Pfam" id="PF07776">
    <property type="entry name" value="zf-AD"/>
    <property type="match status" value="1"/>
</dbReference>
<feature type="compositionally biased region" description="Basic and acidic residues" evidence="7">
    <location>
        <begin position="183"/>
        <end position="192"/>
    </location>
</feature>
<dbReference type="PANTHER" id="PTHR24379">
    <property type="entry name" value="KRAB AND ZINC FINGER DOMAIN-CONTAINING"/>
    <property type="match status" value="1"/>
</dbReference>
<dbReference type="SUPFAM" id="SSF57716">
    <property type="entry name" value="Glucocorticoid receptor-like (DNA-binding domain)"/>
    <property type="match status" value="1"/>
</dbReference>
<protein>
    <submittedName>
        <fullName evidence="10">Zinc finger protein 569</fullName>
    </submittedName>
</protein>
<feature type="domain" description="C2H2-type" evidence="8">
    <location>
        <begin position="334"/>
        <end position="363"/>
    </location>
</feature>
<feature type="domain" description="C2H2-type" evidence="8">
    <location>
        <begin position="617"/>
        <end position="644"/>
    </location>
</feature>